<comment type="subcellular location">
    <subcellularLocation>
        <location evidence="1 10">Cell membrane</location>
        <topology evidence="1 10">Multi-pass membrane protein</topology>
    </subcellularLocation>
</comment>
<feature type="transmembrane region" description="Helical" evidence="10">
    <location>
        <begin position="128"/>
        <end position="150"/>
    </location>
</feature>
<proteinExistence type="inferred from homology"/>
<feature type="transmembrane region" description="Helical" evidence="10">
    <location>
        <begin position="36"/>
        <end position="56"/>
    </location>
</feature>
<dbReference type="GO" id="GO:0004984">
    <property type="term" value="F:olfactory receptor activity"/>
    <property type="evidence" value="ECO:0007669"/>
    <property type="project" value="InterPro"/>
</dbReference>
<name>A0A6J0C8Y6_NEOLC</name>
<keyword evidence="4 10" id="KW-0812">Transmembrane</keyword>
<dbReference type="PANTHER" id="PTHR21137:SF3">
    <property type="entry name" value="ODORANT RECEPTOR 30A-RELATED"/>
    <property type="match status" value="1"/>
</dbReference>
<accession>A0A6J0C8Y6</accession>
<keyword evidence="7 10" id="KW-0472">Membrane</keyword>
<evidence type="ECO:0000256" key="6">
    <source>
        <dbReference type="ARBA" id="ARBA00022989"/>
    </source>
</evidence>
<gene>
    <name evidence="12" type="primary">LOC107227242</name>
</gene>
<dbReference type="GO" id="GO:0005549">
    <property type="term" value="F:odorant binding"/>
    <property type="evidence" value="ECO:0007669"/>
    <property type="project" value="InterPro"/>
</dbReference>
<evidence type="ECO:0000256" key="4">
    <source>
        <dbReference type="ARBA" id="ARBA00022692"/>
    </source>
</evidence>
<keyword evidence="6 10" id="KW-1133">Transmembrane helix</keyword>
<feature type="transmembrane region" description="Helical" evidence="10">
    <location>
        <begin position="308"/>
        <end position="325"/>
    </location>
</feature>
<dbReference type="AlphaFoldDB" id="A0A6J0C8Y6"/>
<evidence type="ECO:0000256" key="2">
    <source>
        <dbReference type="ARBA" id="ARBA00022475"/>
    </source>
</evidence>
<dbReference type="GeneID" id="107227242"/>
<comment type="similarity">
    <text evidence="10">Belongs to the insect chemoreceptor superfamily. Heteromeric odorant receptor channel (TC 1.A.69) family.</text>
</comment>
<organism evidence="12">
    <name type="scientific">Neodiprion lecontei</name>
    <name type="common">Redheaded pine sawfly</name>
    <dbReference type="NCBI Taxonomy" id="441921"/>
    <lineage>
        <taxon>Eukaryota</taxon>
        <taxon>Metazoa</taxon>
        <taxon>Ecdysozoa</taxon>
        <taxon>Arthropoda</taxon>
        <taxon>Hexapoda</taxon>
        <taxon>Insecta</taxon>
        <taxon>Pterygota</taxon>
        <taxon>Neoptera</taxon>
        <taxon>Endopterygota</taxon>
        <taxon>Hymenoptera</taxon>
        <taxon>Tenthredinoidea</taxon>
        <taxon>Diprionidae</taxon>
        <taxon>Diprioninae</taxon>
        <taxon>Neodiprion</taxon>
    </lineage>
</organism>
<evidence type="ECO:0000256" key="8">
    <source>
        <dbReference type="ARBA" id="ARBA00023170"/>
    </source>
</evidence>
<keyword evidence="8 10" id="KW-0675">Receptor</keyword>
<evidence type="ECO:0000256" key="3">
    <source>
        <dbReference type="ARBA" id="ARBA00022606"/>
    </source>
</evidence>
<protein>
    <recommendedName>
        <fullName evidence="10">Odorant receptor</fullName>
    </recommendedName>
</protein>
<keyword evidence="11" id="KW-1185">Reference proteome</keyword>
<feature type="transmembrane region" description="Helical" evidence="10">
    <location>
        <begin position="68"/>
        <end position="87"/>
    </location>
</feature>
<dbReference type="PANTHER" id="PTHR21137">
    <property type="entry name" value="ODORANT RECEPTOR"/>
    <property type="match status" value="1"/>
</dbReference>
<reference evidence="12" key="1">
    <citation type="submission" date="2025-08" db="UniProtKB">
        <authorList>
            <consortium name="RefSeq"/>
        </authorList>
    </citation>
    <scope>IDENTIFICATION</scope>
    <source>
        <tissue evidence="12">Thorax and Abdomen</tissue>
    </source>
</reference>
<sequence>MTLSLNADSSNGTITMYKYNLSFLGVWPFQKKGIRYTIHLGLILLTQVTLAIPEYIDLALNIGDVDKTIENLTCLVTVNMVIVKLIIMHIHRDSMVSCVNLVVADWDRIQSAEARRTMKRHRSWSKTVFLAAMSLLYVSYAMYIVLAVTVTATSNCSGSNANGSCKMLPMRANYLVNTDLSPLYEIVVVLQSVQGMITCTANYGVDTFMFFLTMHVCGQLEILQINLRRFVSADAPRPNILDARIFRKKIRSLSERHCELVDFSLHIEETLNVIILGLLLFSSVLICLIGFRFILSVENGDLFGAGKYMSYLTAILGQLFLYCFAGDYLQSQSLGLASAAYETHWYNLPPDIARDLLFAMIRAKNPLRISAGKFFFMTLESFKVILKTSASYLSLLRVIVERSAYKPKYF</sequence>
<evidence type="ECO:0000256" key="10">
    <source>
        <dbReference type="RuleBase" id="RU351113"/>
    </source>
</evidence>
<evidence type="ECO:0000256" key="7">
    <source>
        <dbReference type="ARBA" id="ARBA00023136"/>
    </source>
</evidence>
<keyword evidence="5 10" id="KW-0552">Olfaction</keyword>
<dbReference type="InParanoid" id="A0A6J0C8Y6"/>
<dbReference type="Pfam" id="PF02949">
    <property type="entry name" value="7tm_6"/>
    <property type="match status" value="1"/>
</dbReference>
<evidence type="ECO:0000256" key="5">
    <source>
        <dbReference type="ARBA" id="ARBA00022725"/>
    </source>
</evidence>
<dbReference type="GO" id="GO:0005886">
    <property type="term" value="C:plasma membrane"/>
    <property type="evidence" value="ECO:0007669"/>
    <property type="project" value="UniProtKB-SubCell"/>
</dbReference>
<evidence type="ECO:0000256" key="9">
    <source>
        <dbReference type="ARBA" id="ARBA00023224"/>
    </source>
</evidence>
<keyword evidence="2" id="KW-1003">Cell membrane</keyword>
<evidence type="ECO:0000313" key="12">
    <source>
        <dbReference type="RefSeq" id="XP_015523821.2"/>
    </source>
</evidence>
<dbReference type="InterPro" id="IPR004117">
    <property type="entry name" value="7tm6_olfct_rcpt"/>
</dbReference>
<evidence type="ECO:0000313" key="11">
    <source>
        <dbReference type="Proteomes" id="UP000829291"/>
    </source>
</evidence>
<keyword evidence="9 10" id="KW-0807">Transducer</keyword>
<feature type="transmembrane region" description="Helical" evidence="10">
    <location>
        <begin position="273"/>
        <end position="296"/>
    </location>
</feature>
<dbReference type="KEGG" id="nlo:107227242"/>
<dbReference type="OrthoDB" id="8185860at2759"/>
<evidence type="ECO:0000256" key="1">
    <source>
        <dbReference type="ARBA" id="ARBA00004651"/>
    </source>
</evidence>
<comment type="caution">
    <text evidence="10">Lacks conserved residue(s) required for the propagation of feature annotation.</text>
</comment>
<dbReference type="RefSeq" id="XP_015523821.2">
    <property type="nucleotide sequence ID" value="XM_015668335.2"/>
</dbReference>
<dbReference type="GO" id="GO:0007165">
    <property type="term" value="P:signal transduction"/>
    <property type="evidence" value="ECO:0007669"/>
    <property type="project" value="UniProtKB-KW"/>
</dbReference>
<dbReference type="Proteomes" id="UP000829291">
    <property type="component" value="Chromosome 3"/>
</dbReference>
<keyword evidence="3 10" id="KW-0716">Sensory transduction</keyword>